<feature type="transmembrane region" description="Helical" evidence="1">
    <location>
        <begin position="32"/>
        <end position="57"/>
    </location>
</feature>
<name>A0AAQ4CQ15_9CREN</name>
<accession>A0AAQ4CQ15</accession>
<protein>
    <submittedName>
        <fullName evidence="2">Uncharacterized protein</fullName>
    </submittedName>
</protein>
<keyword evidence="1" id="KW-0472">Membrane</keyword>
<proteinExistence type="predicted"/>
<keyword evidence="3" id="KW-1185">Reference proteome</keyword>
<sequence>MFYIRWLRVNYAVKDIDEELSKIGLIVRFEGIAVGWTIIPTVVVLLVTVVLIMWLIVVTVF</sequence>
<dbReference type="EMBL" id="AP025226">
    <property type="protein sequence ID" value="BDB97896.1"/>
    <property type="molecule type" value="Genomic_DNA"/>
</dbReference>
<dbReference type="KEGG" id="scas:SACC_09130"/>
<evidence type="ECO:0000313" key="3">
    <source>
        <dbReference type="Proteomes" id="UP001319921"/>
    </source>
</evidence>
<evidence type="ECO:0000313" key="2">
    <source>
        <dbReference type="EMBL" id="BDB97896.1"/>
    </source>
</evidence>
<evidence type="ECO:0000256" key="1">
    <source>
        <dbReference type="SAM" id="Phobius"/>
    </source>
</evidence>
<dbReference type="AlphaFoldDB" id="A0AAQ4CQ15"/>
<dbReference type="Proteomes" id="UP001319921">
    <property type="component" value="Chromosome"/>
</dbReference>
<keyword evidence="1" id="KW-1133">Transmembrane helix</keyword>
<organism evidence="2 3">
    <name type="scientific">Saccharolobus caldissimus</name>
    <dbReference type="NCBI Taxonomy" id="1702097"/>
    <lineage>
        <taxon>Archaea</taxon>
        <taxon>Thermoproteota</taxon>
        <taxon>Thermoprotei</taxon>
        <taxon>Sulfolobales</taxon>
        <taxon>Sulfolobaceae</taxon>
        <taxon>Saccharolobus</taxon>
    </lineage>
</organism>
<gene>
    <name evidence="2" type="ORF">SACC_09130</name>
</gene>
<keyword evidence="1" id="KW-0812">Transmembrane</keyword>
<reference evidence="2 3" key="1">
    <citation type="journal article" date="2022" name="Microbiol. Resour. Announc.">
        <title>Complete Genome Sequence of the Hyperthermophilic and Acidophilic Archaeon Saccharolobus caldissimus Strain HS-3T.</title>
        <authorList>
            <person name="Sakai H.D."/>
            <person name="Kurosawa N."/>
        </authorList>
    </citation>
    <scope>NUCLEOTIDE SEQUENCE [LARGE SCALE GENOMIC DNA]</scope>
    <source>
        <strain evidence="2 3">JCM32116</strain>
    </source>
</reference>